<name>A0A1G8AYZ5_9ACTN</name>
<dbReference type="InterPro" id="IPR002123">
    <property type="entry name" value="Plipid/glycerol_acylTrfase"/>
</dbReference>
<keyword evidence="6" id="KW-1185">Reference proteome</keyword>
<organism evidence="5 6">
    <name type="scientific">Sinosporangium album</name>
    <dbReference type="NCBI Taxonomy" id="504805"/>
    <lineage>
        <taxon>Bacteria</taxon>
        <taxon>Bacillati</taxon>
        <taxon>Actinomycetota</taxon>
        <taxon>Actinomycetes</taxon>
        <taxon>Streptosporangiales</taxon>
        <taxon>Streptosporangiaceae</taxon>
        <taxon>Sinosporangium</taxon>
    </lineage>
</organism>
<dbReference type="Proteomes" id="UP000198923">
    <property type="component" value="Unassembled WGS sequence"/>
</dbReference>
<dbReference type="OrthoDB" id="9806008at2"/>
<feature type="transmembrane region" description="Helical" evidence="3">
    <location>
        <begin position="6"/>
        <end position="27"/>
    </location>
</feature>
<dbReference type="PANTHER" id="PTHR10434">
    <property type="entry name" value="1-ACYL-SN-GLYCEROL-3-PHOSPHATE ACYLTRANSFERASE"/>
    <property type="match status" value="1"/>
</dbReference>
<accession>A0A1G8AYZ5</accession>
<evidence type="ECO:0000313" key="5">
    <source>
        <dbReference type="EMBL" id="SDH26168.1"/>
    </source>
</evidence>
<evidence type="ECO:0000313" key="6">
    <source>
        <dbReference type="Proteomes" id="UP000198923"/>
    </source>
</evidence>
<reference evidence="5 6" key="1">
    <citation type="submission" date="2016-10" db="EMBL/GenBank/DDBJ databases">
        <authorList>
            <person name="de Groot N.N."/>
        </authorList>
    </citation>
    <scope>NUCLEOTIDE SEQUENCE [LARGE SCALE GENOMIC DNA]</scope>
    <source>
        <strain evidence="5 6">CPCC 201354</strain>
    </source>
</reference>
<protein>
    <submittedName>
        <fullName evidence="5">1-acyl-sn-glycerol-3-phosphate acyltransferases</fullName>
    </submittedName>
</protein>
<dbReference type="STRING" id="504805.SAMN05421505_11356"/>
<evidence type="ECO:0000256" key="3">
    <source>
        <dbReference type="SAM" id="Phobius"/>
    </source>
</evidence>
<dbReference type="GO" id="GO:0006654">
    <property type="term" value="P:phosphatidic acid biosynthetic process"/>
    <property type="evidence" value="ECO:0007669"/>
    <property type="project" value="TreeGrafter"/>
</dbReference>
<keyword evidence="3" id="KW-0812">Transmembrane</keyword>
<keyword evidence="3" id="KW-0472">Membrane</keyword>
<dbReference type="GO" id="GO:0003841">
    <property type="term" value="F:1-acylglycerol-3-phosphate O-acyltransferase activity"/>
    <property type="evidence" value="ECO:0007669"/>
    <property type="project" value="TreeGrafter"/>
</dbReference>
<proteinExistence type="predicted"/>
<dbReference type="AlphaFoldDB" id="A0A1G8AYZ5"/>
<dbReference type="PANTHER" id="PTHR10434:SF55">
    <property type="entry name" value="POSSIBLE ACYLTRANSFERASE"/>
    <property type="match status" value="1"/>
</dbReference>
<evidence type="ECO:0000256" key="1">
    <source>
        <dbReference type="ARBA" id="ARBA00022679"/>
    </source>
</evidence>
<dbReference type="CDD" id="cd07989">
    <property type="entry name" value="LPLAT_AGPAT-like"/>
    <property type="match status" value="1"/>
</dbReference>
<keyword evidence="2 5" id="KW-0012">Acyltransferase</keyword>
<dbReference type="GO" id="GO:0005886">
    <property type="term" value="C:plasma membrane"/>
    <property type="evidence" value="ECO:0007669"/>
    <property type="project" value="TreeGrafter"/>
</dbReference>
<evidence type="ECO:0000259" key="4">
    <source>
        <dbReference type="SMART" id="SM00563"/>
    </source>
</evidence>
<sequence>MSRPGRPPFLWEALAVALIKPLLLLFIKRRWKGRQHIPRQGGVIIAANHLSWSDPVLFAHYAYDNGRWPVYLAKSGIFGVPVLGHIVRKLRQIAVHRGSTDAARSLKDAEQALRDGACVIFYPEGTCTRDPELWPMSGKTGVARLALSTGVPVIPVAHWGAQELLPYGEKRPRLLPRKTFSVIAGPPVDLSKYEGLPMRAAVLREATADIMGAINQQLGEIRNEKAPDLPFDLRQEIPPAS</sequence>
<feature type="domain" description="Phospholipid/glycerol acyltransferase" evidence="4">
    <location>
        <begin position="43"/>
        <end position="161"/>
    </location>
</feature>
<dbReference type="SMART" id="SM00563">
    <property type="entry name" value="PlsC"/>
    <property type="match status" value="1"/>
</dbReference>
<dbReference type="Pfam" id="PF01553">
    <property type="entry name" value="Acyltransferase"/>
    <property type="match status" value="1"/>
</dbReference>
<dbReference type="EMBL" id="FNCN01000013">
    <property type="protein sequence ID" value="SDH26168.1"/>
    <property type="molecule type" value="Genomic_DNA"/>
</dbReference>
<dbReference type="RefSeq" id="WP_093171192.1">
    <property type="nucleotide sequence ID" value="NZ_FNCN01000013.1"/>
</dbReference>
<keyword evidence="3" id="KW-1133">Transmembrane helix</keyword>
<dbReference type="SUPFAM" id="SSF69593">
    <property type="entry name" value="Glycerol-3-phosphate (1)-acyltransferase"/>
    <property type="match status" value="1"/>
</dbReference>
<gene>
    <name evidence="5" type="ORF">SAMN05421505_11356</name>
</gene>
<evidence type="ECO:0000256" key="2">
    <source>
        <dbReference type="ARBA" id="ARBA00023315"/>
    </source>
</evidence>
<keyword evidence="1 5" id="KW-0808">Transferase</keyword>